<evidence type="ECO:0000313" key="1">
    <source>
        <dbReference type="EMBL" id="GAI46321.1"/>
    </source>
</evidence>
<name>X1PUV7_9ZZZZ</name>
<protein>
    <submittedName>
        <fullName evidence="1">Uncharacterized protein</fullName>
    </submittedName>
</protein>
<proteinExistence type="predicted"/>
<accession>X1PUV7</accession>
<organism evidence="1">
    <name type="scientific">marine sediment metagenome</name>
    <dbReference type="NCBI Taxonomy" id="412755"/>
    <lineage>
        <taxon>unclassified sequences</taxon>
        <taxon>metagenomes</taxon>
        <taxon>ecological metagenomes</taxon>
    </lineage>
</organism>
<comment type="caution">
    <text evidence="1">The sequence shown here is derived from an EMBL/GenBank/DDBJ whole genome shotgun (WGS) entry which is preliminary data.</text>
</comment>
<sequence length="35" mass="4019">MRILGIEVKLAIRRVPSYAQAEWERACSELVGMNK</sequence>
<dbReference type="AlphaFoldDB" id="X1PUV7"/>
<feature type="non-terminal residue" evidence="1">
    <location>
        <position position="35"/>
    </location>
</feature>
<gene>
    <name evidence="1" type="ORF">S06H3_39857</name>
</gene>
<reference evidence="1" key="1">
    <citation type="journal article" date="2014" name="Front. Microbiol.">
        <title>High frequency of phylogenetically diverse reductive dehalogenase-homologous genes in deep subseafloor sedimentary metagenomes.</title>
        <authorList>
            <person name="Kawai M."/>
            <person name="Futagami T."/>
            <person name="Toyoda A."/>
            <person name="Takaki Y."/>
            <person name="Nishi S."/>
            <person name="Hori S."/>
            <person name="Arai W."/>
            <person name="Tsubouchi T."/>
            <person name="Morono Y."/>
            <person name="Uchiyama I."/>
            <person name="Ito T."/>
            <person name="Fujiyama A."/>
            <person name="Inagaki F."/>
            <person name="Takami H."/>
        </authorList>
    </citation>
    <scope>NUCLEOTIDE SEQUENCE</scope>
    <source>
        <strain evidence="1">Expedition CK06-06</strain>
    </source>
</reference>
<dbReference type="EMBL" id="BARV01024414">
    <property type="protein sequence ID" value="GAI46321.1"/>
    <property type="molecule type" value="Genomic_DNA"/>
</dbReference>